<evidence type="ECO:0000313" key="2">
    <source>
        <dbReference type="Proteomes" id="UP000789525"/>
    </source>
</evidence>
<evidence type="ECO:0000313" key="1">
    <source>
        <dbReference type="EMBL" id="CAG8742825.1"/>
    </source>
</evidence>
<sequence length="59" mass="6318">GYDDSKIAGVALICAGGILSLISGAIMMARLANLPYPTIQVKRPRDLNEEIQGDPENFT</sequence>
<accession>A0ACA9Q919</accession>
<organism evidence="1 2">
    <name type="scientific">Acaulospora colombiana</name>
    <dbReference type="NCBI Taxonomy" id="27376"/>
    <lineage>
        <taxon>Eukaryota</taxon>
        <taxon>Fungi</taxon>
        <taxon>Fungi incertae sedis</taxon>
        <taxon>Mucoromycota</taxon>
        <taxon>Glomeromycotina</taxon>
        <taxon>Glomeromycetes</taxon>
        <taxon>Diversisporales</taxon>
        <taxon>Acaulosporaceae</taxon>
        <taxon>Acaulospora</taxon>
    </lineage>
</organism>
<name>A0ACA9Q919_9GLOM</name>
<reference evidence="1" key="1">
    <citation type="submission" date="2021-06" db="EMBL/GenBank/DDBJ databases">
        <authorList>
            <person name="Kallberg Y."/>
            <person name="Tangrot J."/>
            <person name="Rosling A."/>
        </authorList>
    </citation>
    <scope>NUCLEOTIDE SEQUENCE</scope>
    <source>
        <strain evidence="1">CL356</strain>
    </source>
</reference>
<proteinExistence type="predicted"/>
<dbReference type="EMBL" id="CAJVPT010048864">
    <property type="protein sequence ID" value="CAG8742825.1"/>
    <property type="molecule type" value="Genomic_DNA"/>
</dbReference>
<keyword evidence="2" id="KW-1185">Reference proteome</keyword>
<feature type="non-terminal residue" evidence="1">
    <location>
        <position position="1"/>
    </location>
</feature>
<comment type="caution">
    <text evidence="1">The sequence shown here is derived from an EMBL/GenBank/DDBJ whole genome shotgun (WGS) entry which is preliminary data.</text>
</comment>
<protein>
    <submittedName>
        <fullName evidence="1">11196_t:CDS:1</fullName>
    </submittedName>
</protein>
<gene>
    <name evidence="1" type="ORF">ACOLOM_LOCUS12264</name>
</gene>
<dbReference type="Proteomes" id="UP000789525">
    <property type="component" value="Unassembled WGS sequence"/>
</dbReference>